<dbReference type="PROSITE" id="PS51318">
    <property type="entry name" value="TAT"/>
    <property type="match status" value="1"/>
</dbReference>
<dbReference type="InterPro" id="IPR023210">
    <property type="entry name" value="NADP_OxRdtase_dom"/>
</dbReference>
<dbReference type="CDD" id="cd19100">
    <property type="entry name" value="AKR_unchar"/>
    <property type="match status" value="1"/>
</dbReference>
<evidence type="ECO:0000313" key="2">
    <source>
        <dbReference type="EMBL" id="RCJ33282.1"/>
    </source>
</evidence>
<dbReference type="Pfam" id="PF00248">
    <property type="entry name" value="Aldo_ket_red"/>
    <property type="match status" value="1"/>
</dbReference>
<name>A0A367RD08_NOSPU</name>
<dbReference type="InterPro" id="IPR006311">
    <property type="entry name" value="TAT_signal"/>
</dbReference>
<dbReference type="InterPro" id="IPR053135">
    <property type="entry name" value="AKR2_Oxidoreductase"/>
</dbReference>
<accession>A0A367RD08</accession>
<gene>
    <name evidence="2" type="ORF">A6769_25210</name>
</gene>
<dbReference type="SUPFAM" id="SSF51430">
    <property type="entry name" value="NAD(P)-linked oxidoreductase"/>
    <property type="match status" value="1"/>
</dbReference>
<dbReference type="Proteomes" id="UP000252085">
    <property type="component" value="Unassembled WGS sequence"/>
</dbReference>
<evidence type="ECO:0000259" key="1">
    <source>
        <dbReference type="Pfam" id="PF00248"/>
    </source>
</evidence>
<reference evidence="2 3" key="1">
    <citation type="submission" date="2016-04" db="EMBL/GenBank/DDBJ databases">
        <authorList>
            <person name="Evans L.H."/>
            <person name="Alamgir A."/>
            <person name="Owens N."/>
            <person name="Weber N.D."/>
            <person name="Virtaneva K."/>
            <person name="Barbian K."/>
            <person name="Babar A."/>
            <person name="Rosenke K."/>
        </authorList>
    </citation>
    <scope>NUCLEOTIDE SEQUENCE [LARGE SCALE GENOMIC DNA]</scope>
    <source>
        <strain evidence="2">NIES-2108</strain>
    </source>
</reference>
<dbReference type="InterPro" id="IPR036812">
    <property type="entry name" value="NAD(P)_OxRdtase_dom_sf"/>
</dbReference>
<organism evidence="2 3">
    <name type="scientific">Nostoc punctiforme NIES-2108</name>
    <dbReference type="NCBI Taxonomy" id="1356359"/>
    <lineage>
        <taxon>Bacteria</taxon>
        <taxon>Bacillati</taxon>
        <taxon>Cyanobacteriota</taxon>
        <taxon>Cyanophyceae</taxon>
        <taxon>Nostocales</taxon>
        <taxon>Nostocaceae</taxon>
        <taxon>Nostoc</taxon>
    </lineage>
</organism>
<dbReference type="Gene3D" id="3.20.20.100">
    <property type="entry name" value="NADP-dependent oxidoreductase domain"/>
    <property type="match status" value="1"/>
</dbReference>
<dbReference type="EMBL" id="LXQE01000160">
    <property type="protein sequence ID" value="RCJ33282.1"/>
    <property type="molecule type" value="Genomic_DNA"/>
</dbReference>
<sequence>MDISRRNLLKVVSASGLGGAGVFALQGLTKQVLAQNQSTPLQIKKGEMLYRQLGRTKEQISVIGLGGHHIGRPKDEQEGINLIRTALDRGINFMDNSWDYHNGGSEIRMGKALQNGYRQKAFLMTKIDGRTKAAAAKQIDESLKRLQTDHIDLLQHHEVIRMEDPDRIFAPGGAMEAVVEAQKAGKIRYIGFTGHKDPLVHLRMLEVANQNNFRFDAVQMPLNVMDAHFRSFERQVLPRLVQDGIAVLGMKSMGDQNILKSNVVKPIECLHYAMNLPTSTVITGIESMPILNQAFEAVRTFTPMSQEQVRALLNRTRQAAFKGQYELFKTTNQFDSTAKNPEWLG</sequence>
<dbReference type="PANTHER" id="PTHR43312">
    <property type="entry name" value="D-THREO-ALDOSE 1-DEHYDROGENASE"/>
    <property type="match status" value="1"/>
</dbReference>
<evidence type="ECO:0000313" key="3">
    <source>
        <dbReference type="Proteomes" id="UP000252085"/>
    </source>
</evidence>
<dbReference type="PANTHER" id="PTHR43312:SF1">
    <property type="entry name" value="NADP-DEPENDENT OXIDOREDUCTASE DOMAIN-CONTAINING PROTEIN"/>
    <property type="match status" value="1"/>
</dbReference>
<feature type="domain" description="NADP-dependent oxidoreductase" evidence="1">
    <location>
        <begin position="63"/>
        <end position="256"/>
    </location>
</feature>
<protein>
    <submittedName>
        <fullName evidence="2">Aldo/keto reductase</fullName>
    </submittedName>
</protein>
<proteinExistence type="predicted"/>
<dbReference type="AlphaFoldDB" id="A0A367RD08"/>
<comment type="caution">
    <text evidence="2">The sequence shown here is derived from an EMBL/GenBank/DDBJ whole genome shotgun (WGS) entry which is preliminary data.</text>
</comment>